<evidence type="ECO:0000256" key="3">
    <source>
        <dbReference type="SAM" id="Phobius"/>
    </source>
</evidence>
<dbReference type="InterPro" id="IPR025645">
    <property type="entry name" value="DUF4349"/>
</dbReference>
<proteinExistence type="predicted"/>
<evidence type="ECO:0000256" key="2">
    <source>
        <dbReference type="SAM" id="MobiDB-lite"/>
    </source>
</evidence>
<feature type="region of interest" description="Disordered" evidence="2">
    <location>
        <begin position="288"/>
        <end position="332"/>
    </location>
</feature>
<feature type="compositionally biased region" description="Low complexity" evidence="2">
    <location>
        <begin position="288"/>
        <end position="298"/>
    </location>
</feature>
<name>A0ABW2KDG0_9ACTN</name>
<keyword evidence="3" id="KW-0812">Transmembrane</keyword>
<evidence type="ECO:0000313" key="6">
    <source>
        <dbReference type="Proteomes" id="UP001596540"/>
    </source>
</evidence>
<keyword evidence="6" id="KW-1185">Reference proteome</keyword>
<evidence type="ECO:0000256" key="1">
    <source>
        <dbReference type="SAM" id="Coils"/>
    </source>
</evidence>
<dbReference type="EMBL" id="JBHTBH010000002">
    <property type="protein sequence ID" value="MFC7327323.1"/>
    <property type="molecule type" value="Genomic_DNA"/>
</dbReference>
<protein>
    <submittedName>
        <fullName evidence="5">DUF4349 domain-containing protein</fullName>
    </submittedName>
</protein>
<feature type="transmembrane region" description="Helical" evidence="3">
    <location>
        <begin position="260"/>
        <end position="279"/>
    </location>
</feature>
<feature type="region of interest" description="Disordered" evidence="2">
    <location>
        <begin position="43"/>
        <end position="62"/>
    </location>
</feature>
<dbReference type="Proteomes" id="UP001596540">
    <property type="component" value="Unassembled WGS sequence"/>
</dbReference>
<dbReference type="RefSeq" id="WP_379869558.1">
    <property type="nucleotide sequence ID" value="NZ_JBHTBH010000002.1"/>
</dbReference>
<keyword evidence="3" id="KW-0472">Membrane</keyword>
<feature type="compositionally biased region" description="Low complexity" evidence="2">
    <location>
        <begin position="306"/>
        <end position="321"/>
    </location>
</feature>
<feature type="domain" description="DUF4349" evidence="4">
    <location>
        <begin position="69"/>
        <end position="276"/>
    </location>
</feature>
<evidence type="ECO:0000259" key="4">
    <source>
        <dbReference type="Pfam" id="PF14257"/>
    </source>
</evidence>
<reference evidence="6" key="1">
    <citation type="journal article" date="2019" name="Int. J. Syst. Evol. Microbiol.">
        <title>The Global Catalogue of Microorganisms (GCM) 10K type strain sequencing project: providing services to taxonomists for standard genome sequencing and annotation.</title>
        <authorList>
            <consortium name="The Broad Institute Genomics Platform"/>
            <consortium name="The Broad Institute Genome Sequencing Center for Infectious Disease"/>
            <person name="Wu L."/>
            <person name="Ma J."/>
        </authorList>
    </citation>
    <scope>NUCLEOTIDE SEQUENCE [LARGE SCALE GENOMIC DNA]</scope>
    <source>
        <strain evidence="6">CGMCC 4.7382</strain>
    </source>
</reference>
<organism evidence="5 6">
    <name type="scientific">Marinactinospora rubrisoli</name>
    <dbReference type="NCBI Taxonomy" id="2715399"/>
    <lineage>
        <taxon>Bacteria</taxon>
        <taxon>Bacillati</taxon>
        <taxon>Actinomycetota</taxon>
        <taxon>Actinomycetes</taxon>
        <taxon>Streptosporangiales</taxon>
        <taxon>Nocardiopsidaceae</taxon>
        <taxon>Marinactinospora</taxon>
    </lineage>
</organism>
<evidence type="ECO:0000313" key="5">
    <source>
        <dbReference type="EMBL" id="MFC7327323.1"/>
    </source>
</evidence>
<comment type="caution">
    <text evidence="5">The sequence shown here is derived from an EMBL/GenBank/DDBJ whole genome shotgun (WGS) entry which is preliminary data.</text>
</comment>
<sequence>MHPSRTARGLAAPVVASLLAGTLLAGCSGGLLADRASLPESVPAPAEQSAARDGAAAGGVGTDVDVSERTVAHTADVGVRVPDVDAAADEARAWVAAADGYVASESLGGDGGPETATLSLRVPVDRYEEALEIFGGLGERLRLSRSADDMTEEVADVESRVASAEASLERLRALLEDARSVEEVLAVETEISGRQADLEALQARRQALAGQTAYGTVNLELVPPRTAAGRDGSGGFVDGVLAGWAALLAVLRGGATAAGWLLPFVAAAAVPGVPAWWLWRRRRARAGGAAEAPRAAEAGPGGGQDAAGAAEAGAPPQGPDATETATADRPPS</sequence>
<dbReference type="PROSITE" id="PS51257">
    <property type="entry name" value="PROKAR_LIPOPROTEIN"/>
    <property type="match status" value="1"/>
</dbReference>
<accession>A0ABW2KDG0</accession>
<dbReference type="Pfam" id="PF14257">
    <property type="entry name" value="DUF4349"/>
    <property type="match status" value="1"/>
</dbReference>
<keyword evidence="3" id="KW-1133">Transmembrane helix</keyword>
<gene>
    <name evidence="5" type="ORF">ACFQRF_06165</name>
</gene>
<keyword evidence="1" id="KW-0175">Coiled coil</keyword>
<feature type="coiled-coil region" evidence="1">
    <location>
        <begin position="147"/>
        <end position="181"/>
    </location>
</feature>